<protein>
    <submittedName>
        <fullName evidence="2">Uncharacterized protein</fullName>
    </submittedName>
</protein>
<feature type="compositionally biased region" description="Basic and acidic residues" evidence="1">
    <location>
        <begin position="259"/>
        <end position="268"/>
    </location>
</feature>
<reference evidence="3" key="2">
    <citation type="submission" date="2015-01" db="EMBL/GenBank/DDBJ databases">
        <title>Evolutionary Origins and Diversification of the Mycorrhizal Mutualists.</title>
        <authorList>
            <consortium name="DOE Joint Genome Institute"/>
            <consortium name="Mycorrhizal Genomics Consortium"/>
            <person name="Kohler A."/>
            <person name="Kuo A."/>
            <person name="Nagy L.G."/>
            <person name="Floudas D."/>
            <person name="Copeland A."/>
            <person name="Barry K.W."/>
            <person name="Cichocki N."/>
            <person name="Veneault-Fourrey C."/>
            <person name="LaButti K."/>
            <person name="Lindquist E.A."/>
            <person name="Lipzen A."/>
            <person name="Lundell T."/>
            <person name="Morin E."/>
            <person name="Murat C."/>
            <person name="Riley R."/>
            <person name="Ohm R."/>
            <person name="Sun H."/>
            <person name="Tunlid A."/>
            <person name="Henrissat B."/>
            <person name="Grigoriev I.V."/>
            <person name="Hibbett D.S."/>
            <person name="Martin F."/>
        </authorList>
    </citation>
    <scope>NUCLEOTIDE SEQUENCE [LARGE SCALE GENOMIC DNA]</scope>
    <source>
        <strain evidence="3">Ve08.2h10</strain>
    </source>
</reference>
<name>A0A0D0CRJ6_9AGAM</name>
<keyword evidence="3" id="KW-1185">Reference proteome</keyword>
<evidence type="ECO:0000313" key="3">
    <source>
        <dbReference type="Proteomes" id="UP000054538"/>
    </source>
</evidence>
<accession>A0A0D0CRJ6</accession>
<dbReference type="AlphaFoldDB" id="A0A0D0CRJ6"/>
<dbReference type="OrthoDB" id="2674484at2759"/>
<organism evidence="2 3">
    <name type="scientific">Paxillus rubicundulus Ve08.2h10</name>
    <dbReference type="NCBI Taxonomy" id="930991"/>
    <lineage>
        <taxon>Eukaryota</taxon>
        <taxon>Fungi</taxon>
        <taxon>Dikarya</taxon>
        <taxon>Basidiomycota</taxon>
        <taxon>Agaricomycotina</taxon>
        <taxon>Agaricomycetes</taxon>
        <taxon>Agaricomycetidae</taxon>
        <taxon>Boletales</taxon>
        <taxon>Paxilineae</taxon>
        <taxon>Paxillaceae</taxon>
        <taxon>Paxillus</taxon>
    </lineage>
</organism>
<dbReference type="EMBL" id="KN826772">
    <property type="protein sequence ID" value="KIK77943.1"/>
    <property type="molecule type" value="Genomic_DNA"/>
</dbReference>
<feature type="region of interest" description="Disordered" evidence="1">
    <location>
        <begin position="249"/>
        <end position="268"/>
    </location>
</feature>
<reference evidence="2 3" key="1">
    <citation type="submission" date="2014-04" db="EMBL/GenBank/DDBJ databases">
        <authorList>
            <consortium name="DOE Joint Genome Institute"/>
            <person name="Kuo A."/>
            <person name="Kohler A."/>
            <person name="Jargeat P."/>
            <person name="Nagy L.G."/>
            <person name="Floudas D."/>
            <person name="Copeland A."/>
            <person name="Barry K.W."/>
            <person name="Cichocki N."/>
            <person name="Veneault-Fourrey C."/>
            <person name="LaButti K."/>
            <person name="Lindquist E.A."/>
            <person name="Lipzen A."/>
            <person name="Lundell T."/>
            <person name="Morin E."/>
            <person name="Murat C."/>
            <person name="Sun H."/>
            <person name="Tunlid A."/>
            <person name="Henrissat B."/>
            <person name="Grigoriev I.V."/>
            <person name="Hibbett D.S."/>
            <person name="Martin F."/>
            <person name="Nordberg H.P."/>
            <person name="Cantor M.N."/>
            <person name="Hua S.X."/>
        </authorList>
    </citation>
    <scope>NUCLEOTIDE SEQUENCE [LARGE SCALE GENOMIC DNA]</scope>
    <source>
        <strain evidence="2 3">Ve08.2h10</strain>
    </source>
</reference>
<evidence type="ECO:0000313" key="2">
    <source>
        <dbReference type="EMBL" id="KIK77943.1"/>
    </source>
</evidence>
<dbReference type="STRING" id="930991.A0A0D0CRJ6"/>
<dbReference type="InParanoid" id="A0A0D0CRJ6"/>
<dbReference type="HOGENOM" id="CLU_085794_0_0_1"/>
<proteinExistence type="predicted"/>
<dbReference type="Proteomes" id="UP000054538">
    <property type="component" value="Unassembled WGS sequence"/>
</dbReference>
<gene>
    <name evidence="2" type="ORF">PAXRUDRAFT_834786</name>
</gene>
<sequence length="283" mass="31417">MGLLSWLRFKKPVSGTSHSLSSSKSLPLALFPVGEYNVPVSLWAKSIQALANNNESRLRRIVHCKATSGSRHEFLLVYIWHPSGKESIILAERDSALDTSPVLSDDVMHPQGPIGGHAFPASRDRVGLSYDGTTQCITRHIPSWAELHTLRFSTPSKAPSVAHFAALLTSLNRHTLSPDLSAEKRSSWFAYCVVEVMKEVFGGEAKASKKWVRVPYGGAGVDNRDTVDALVREFSTCWEDFSRRRVQKDGGGSVKKARKSEAKRQEQKEMMNSFAAMLRNMDS</sequence>
<evidence type="ECO:0000256" key="1">
    <source>
        <dbReference type="SAM" id="MobiDB-lite"/>
    </source>
</evidence>